<dbReference type="InterPro" id="IPR009492">
    <property type="entry name" value="TniQ"/>
</dbReference>
<dbReference type="AlphaFoldDB" id="A0A2S3VMK6"/>
<proteinExistence type="predicted"/>
<dbReference type="EMBL" id="MUJK01000005">
    <property type="protein sequence ID" value="POF41197.1"/>
    <property type="molecule type" value="Genomic_DNA"/>
</dbReference>
<organism evidence="2 3">
    <name type="scientific">Pseudomonas laurylsulfativorans</name>
    <dbReference type="NCBI Taxonomy" id="1943631"/>
    <lineage>
        <taxon>Bacteria</taxon>
        <taxon>Pseudomonadati</taxon>
        <taxon>Pseudomonadota</taxon>
        <taxon>Gammaproteobacteria</taxon>
        <taxon>Pseudomonadales</taxon>
        <taxon>Pseudomonadaceae</taxon>
        <taxon>Pseudomonas</taxon>
    </lineage>
</organism>
<keyword evidence="3" id="KW-1185">Reference proteome</keyword>
<dbReference type="Pfam" id="PF06527">
    <property type="entry name" value="TniQ"/>
    <property type="match status" value="1"/>
</dbReference>
<protein>
    <recommendedName>
        <fullName evidence="1">TniQ domain-containing protein</fullName>
    </recommendedName>
</protein>
<reference evidence="3" key="1">
    <citation type="submission" date="2017-02" db="EMBL/GenBank/DDBJ databases">
        <authorList>
            <person name="Furmanczyk E.M."/>
        </authorList>
    </citation>
    <scope>NUCLEOTIDE SEQUENCE [LARGE SCALE GENOMIC DNA]</scope>
    <source>
        <strain evidence="3">AP3_22</strain>
    </source>
</reference>
<dbReference type="Proteomes" id="UP000237440">
    <property type="component" value="Unassembled WGS sequence"/>
</dbReference>
<evidence type="ECO:0000259" key="1">
    <source>
        <dbReference type="Pfam" id="PF06527"/>
    </source>
</evidence>
<feature type="domain" description="TniQ" evidence="1">
    <location>
        <begin position="6"/>
        <end position="114"/>
    </location>
</feature>
<evidence type="ECO:0000313" key="2">
    <source>
        <dbReference type="EMBL" id="POF41197.1"/>
    </source>
</evidence>
<sequence length="625" mass="71047">MFGLLINPEPEHDESLLGYLHRLGICNGLWNGELVKLFKGLTDEEVSSWLGQCRKPPSWYDVIKEIRKPKFNNQKVWTLSYSKYCPACLAFSCYWREVWDFTLYTVCTIHAVELLYECPICQARVTPKILYTRTCENCGSSVFSEKSAITEVDESKLWLSKELKRRLKNRFNEVSINMNSLTYSQFHFLAVRFGVRALSRKCHMNMTVASMASQIVVPVLAKSAGQILMGWPEAFHDLLTDLMQRRRPNLSSKLGAAFGLIYNDIFLSLTDRCYDFVRLEFENYVVKNWTGPLAMRNRRLSECTLIEHRWLPYNKAAEITGLPKNFLRRMYSSGELDAREFSYSCGKTVTVVDIEEARKLSSIAREPLNLREVSRLLCLSKKRVEQLITAKLLKFVGGVPQAGERWLIDYASIAALAPDEFLTFARDDFKTISQVAKYYLPTSGGLVELANAIKSGEISVFCKEESEFLNFGKWLIDPGELGRKAIKHSISSHTRSMSVTEAAKMLGVKSEVCYALVRIGRLRSETVQCSRRAAKVITLGAVQHFKRNYILAPEVAKVLGVSVVNALSHLRKRGFFPVVGPSLSDAHCRQYVWRRSKKLVAFLSSTASLCDPLELHTLTPRLALD</sequence>
<dbReference type="OrthoDB" id="6296434at2"/>
<gene>
    <name evidence="2" type="ORF">B0D71_18370</name>
</gene>
<name>A0A2S3VMK6_9PSED</name>
<comment type="caution">
    <text evidence="2">The sequence shown here is derived from an EMBL/GenBank/DDBJ whole genome shotgun (WGS) entry which is preliminary data.</text>
</comment>
<evidence type="ECO:0000313" key="3">
    <source>
        <dbReference type="Proteomes" id="UP000237440"/>
    </source>
</evidence>
<dbReference type="RefSeq" id="WP_103396074.1">
    <property type="nucleotide sequence ID" value="NZ_MUJK01000005.1"/>
</dbReference>
<accession>A0A2S3VMK6</accession>